<sequence>MQNMLIKKFIILVTSLTFIFLLTKDVNSAPKYSSFSLDAASGEIVHNNKGYQKRYPASLTKVMTLYIIFEDIKNNKIKKSDLIIFSRNASKKPASKLGLSQGETISFNNAIKALAIKSANDVATAVAEHISGTELKFANRMTEKARQIGMYNTTFKNASGLHNNYQTTTAYDMSILGLRMIKDFPNESKVFSMKEFIYEGKKYKSHNKLLYTYAGAEGIKTGFTSMSGFNLLTYVKRNNKKVISVVMGGSTSSSRNSNMAKVLDLSLKKVGKHLPYPINKPNYSNFNKQIDYINNHHNSIKKSNIYPDNDTKYNRFSEKVDRFLAIFP</sequence>
<evidence type="ECO:0000313" key="11">
    <source>
        <dbReference type="EMBL" id="RCL73489.1"/>
    </source>
</evidence>
<organism evidence="11 12">
    <name type="scientific">PS1 clade bacterium</name>
    <dbReference type="NCBI Taxonomy" id="2175152"/>
    <lineage>
        <taxon>Bacteria</taxon>
        <taxon>Pseudomonadati</taxon>
        <taxon>Pseudomonadota</taxon>
        <taxon>Alphaproteobacteria</taxon>
        <taxon>PS1 clade</taxon>
    </lineage>
</organism>
<dbReference type="GO" id="GO:0006508">
    <property type="term" value="P:proteolysis"/>
    <property type="evidence" value="ECO:0007669"/>
    <property type="project" value="InterPro"/>
</dbReference>
<name>A0A368DNS5_9PROT</name>
<evidence type="ECO:0000256" key="6">
    <source>
        <dbReference type="ARBA" id="ARBA00023316"/>
    </source>
</evidence>
<evidence type="ECO:0000256" key="2">
    <source>
        <dbReference type="ARBA" id="ARBA00022729"/>
    </source>
</evidence>
<feature type="domain" description="Peptidase S11 D-alanyl-D-alanine carboxypeptidase A N-terminal" evidence="10">
    <location>
        <begin position="37"/>
        <end position="250"/>
    </location>
</feature>
<dbReference type="GO" id="GO:0008360">
    <property type="term" value="P:regulation of cell shape"/>
    <property type="evidence" value="ECO:0007669"/>
    <property type="project" value="UniProtKB-KW"/>
</dbReference>
<feature type="active site" evidence="7">
    <location>
        <position position="118"/>
    </location>
</feature>
<evidence type="ECO:0000256" key="4">
    <source>
        <dbReference type="ARBA" id="ARBA00022960"/>
    </source>
</evidence>
<proteinExistence type="inferred from homology"/>
<keyword evidence="11" id="KW-0645">Protease</keyword>
<dbReference type="SUPFAM" id="SSF56601">
    <property type="entry name" value="beta-lactamase/transpeptidase-like"/>
    <property type="match status" value="1"/>
</dbReference>
<evidence type="ECO:0000256" key="3">
    <source>
        <dbReference type="ARBA" id="ARBA00022801"/>
    </source>
</evidence>
<keyword evidence="6" id="KW-0961">Cell wall biogenesis/degradation</keyword>
<dbReference type="InterPro" id="IPR018044">
    <property type="entry name" value="Peptidase_S11"/>
</dbReference>
<dbReference type="EMBL" id="QOQD01000006">
    <property type="protein sequence ID" value="RCL73489.1"/>
    <property type="molecule type" value="Genomic_DNA"/>
</dbReference>
<keyword evidence="3" id="KW-0378">Hydrolase</keyword>
<feature type="active site" description="Proton acceptor" evidence="7">
    <location>
        <position position="61"/>
    </location>
</feature>
<dbReference type="InterPro" id="IPR012338">
    <property type="entry name" value="Beta-lactam/transpept-like"/>
</dbReference>
<feature type="binding site" evidence="8">
    <location>
        <position position="220"/>
    </location>
    <ligand>
        <name>substrate</name>
    </ligand>
</feature>
<evidence type="ECO:0000256" key="8">
    <source>
        <dbReference type="PIRSR" id="PIRSR618044-2"/>
    </source>
</evidence>
<evidence type="ECO:0000256" key="9">
    <source>
        <dbReference type="RuleBase" id="RU004016"/>
    </source>
</evidence>
<dbReference type="PRINTS" id="PR00725">
    <property type="entry name" value="DADACBPTASE1"/>
</dbReference>
<gene>
    <name evidence="11" type="ORF">DBW71_03145</name>
</gene>
<dbReference type="Proteomes" id="UP000253570">
    <property type="component" value="Unassembled WGS sequence"/>
</dbReference>
<evidence type="ECO:0000256" key="7">
    <source>
        <dbReference type="PIRSR" id="PIRSR618044-1"/>
    </source>
</evidence>
<dbReference type="Pfam" id="PF00768">
    <property type="entry name" value="Peptidase_S11"/>
    <property type="match status" value="1"/>
</dbReference>
<feature type="active site" description="Acyl-ester intermediate" evidence="7">
    <location>
        <position position="58"/>
    </location>
</feature>
<dbReference type="InterPro" id="IPR001967">
    <property type="entry name" value="Peptidase_S11_N"/>
</dbReference>
<comment type="caution">
    <text evidence="11">The sequence shown here is derived from an EMBL/GenBank/DDBJ whole genome shotgun (WGS) entry which is preliminary data.</text>
</comment>
<evidence type="ECO:0000256" key="1">
    <source>
        <dbReference type="ARBA" id="ARBA00007164"/>
    </source>
</evidence>
<dbReference type="PANTHER" id="PTHR21581:SF6">
    <property type="entry name" value="TRAFFICKING PROTEIN PARTICLE COMPLEX SUBUNIT 12"/>
    <property type="match status" value="1"/>
</dbReference>
<reference evidence="11 12" key="1">
    <citation type="journal article" date="2018" name="Microbiome">
        <title>Fine metagenomic profile of the Mediterranean stratified and mixed water columns revealed by assembly and recruitment.</title>
        <authorList>
            <person name="Haro-Moreno J.M."/>
            <person name="Lopez-Perez M."/>
            <person name="De La Torre J.R."/>
            <person name="Picazo A."/>
            <person name="Camacho A."/>
            <person name="Rodriguez-Valera F."/>
        </authorList>
    </citation>
    <scope>NUCLEOTIDE SEQUENCE [LARGE SCALE GENOMIC DNA]</scope>
    <source>
        <strain evidence="11">MED-G57</strain>
    </source>
</reference>
<dbReference type="GO" id="GO:0009002">
    <property type="term" value="F:serine-type D-Ala-D-Ala carboxypeptidase activity"/>
    <property type="evidence" value="ECO:0007669"/>
    <property type="project" value="InterPro"/>
</dbReference>
<dbReference type="AlphaFoldDB" id="A0A368DNS5"/>
<keyword evidence="4" id="KW-0133">Cell shape</keyword>
<keyword evidence="5" id="KW-0573">Peptidoglycan synthesis</keyword>
<dbReference type="GO" id="GO:0009252">
    <property type="term" value="P:peptidoglycan biosynthetic process"/>
    <property type="evidence" value="ECO:0007669"/>
    <property type="project" value="UniProtKB-KW"/>
</dbReference>
<keyword evidence="11" id="KW-0121">Carboxypeptidase</keyword>
<evidence type="ECO:0000313" key="12">
    <source>
        <dbReference type="Proteomes" id="UP000253570"/>
    </source>
</evidence>
<comment type="similarity">
    <text evidence="1 9">Belongs to the peptidase S11 family.</text>
</comment>
<dbReference type="GO" id="GO:0071555">
    <property type="term" value="P:cell wall organization"/>
    <property type="evidence" value="ECO:0007669"/>
    <property type="project" value="UniProtKB-KW"/>
</dbReference>
<dbReference type="Gene3D" id="3.40.710.10">
    <property type="entry name" value="DD-peptidase/beta-lactamase superfamily"/>
    <property type="match status" value="1"/>
</dbReference>
<dbReference type="PANTHER" id="PTHR21581">
    <property type="entry name" value="D-ALANYL-D-ALANINE CARBOXYPEPTIDASE"/>
    <property type="match status" value="1"/>
</dbReference>
<protein>
    <submittedName>
        <fullName evidence="11">D-alanyl-D-alanine carboxypeptidase</fullName>
    </submittedName>
</protein>
<evidence type="ECO:0000259" key="10">
    <source>
        <dbReference type="Pfam" id="PF00768"/>
    </source>
</evidence>
<evidence type="ECO:0000256" key="5">
    <source>
        <dbReference type="ARBA" id="ARBA00022984"/>
    </source>
</evidence>
<keyword evidence="2" id="KW-0732">Signal</keyword>
<accession>A0A368DNS5</accession>